<dbReference type="AlphaFoldDB" id="A0A450UKT2"/>
<name>A0A450UKT2_9GAMM</name>
<reference evidence="1" key="1">
    <citation type="submission" date="2019-02" db="EMBL/GenBank/DDBJ databases">
        <authorList>
            <person name="Gruber-Vodicka R. H."/>
            <person name="Seah K. B. B."/>
        </authorList>
    </citation>
    <scope>NUCLEOTIDE SEQUENCE</scope>
    <source>
        <strain evidence="1">BECK_M7</strain>
    </source>
</reference>
<sequence>MGNKEKVVLPPFATVTYAMRTDIGEDHTNFRSMARMVDDNVGTAIVNATPTTSEPNLLEDPKPDVVIPEFDTLTENF</sequence>
<accession>A0A450UKT2</accession>
<dbReference type="EMBL" id="CAADFF010000042">
    <property type="protein sequence ID" value="VFJ93149.1"/>
    <property type="molecule type" value="Genomic_DNA"/>
</dbReference>
<organism evidence="1">
    <name type="scientific">Candidatus Kentrum sp. LFY</name>
    <dbReference type="NCBI Taxonomy" id="2126342"/>
    <lineage>
        <taxon>Bacteria</taxon>
        <taxon>Pseudomonadati</taxon>
        <taxon>Pseudomonadota</taxon>
        <taxon>Gammaproteobacteria</taxon>
        <taxon>Candidatus Kentrum</taxon>
    </lineage>
</organism>
<proteinExistence type="predicted"/>
<gene>
    <name evidence="1" type="ORF">BECKLFY1418B_GA0070995_104217</name>
</gene>
<protein>
    <submittedName>
        <fullName evidence="1">Uncharacterized protein</fullName>
    </submittedName>
</protein>
<evidence type="ECO:0000313" key="1">
    <source>
        <dbReference type="EMBL" id="VFJ93149.1"/>
    </source>
</evidence>